<dbReference type="Gene3D" id="3.90.1150.190">
    <property type="entry name" value="SLED domain"/>
    <property type="match status" value="1"/>
</dbReference>
<evidence type="ECO:0000256" key="5">
    <source>
        <dbReference type="ARBA" id="ARBA00023163"/>
    </source>
</evidence>
<protein>
    <recommendedName>
        <fullName evidence="8">SAM domain-containing protein</fullName>
    </recommendedName>
</protein>
<dbReference type="EMBL" id="JABSTU010000009">
    <property type="protein sequence ID" value="KAH8021068.1"/>
    <property type="molecule type" value="Genomic_DNA"/>
</dbReference>
<dbReference type="Proteomes" id="UP000821866">
    <property type="component" value="Chromosome 7"/>
</dbReference>
<accession>A0A9J6DFX5</accession>
<dbReference type="InterPro" id="IPR013761">
    <property type="entry name" value="SAM/pointed_sf"/>
</dbReference>
<sequence length="335" mass="36793">MIYYSPEPSRKLQARFALRIVWCFGTITETCEMERGNIVKMYTTSSVMLLLRQSALNCPGYYTLLHFLKIWRVCAQPAPKGVLRLAETKLLDVVQLKLALQCTCVRRNPSMPLCAATFDGQSHTCHLPTVDKVSAFWTYLENLFEELLCCENFYSSQPLQGGCTKCASKAPTKPRAMEQSSVDGSPTVPASTTPAPVAPSKRPPSTELSPQAGTPAKIACVRSADSEASSTTSHHSEKSQRSVVVTTMTSPPAIKPGPPPSSPPSEWSIEDVIRYISNLDAALATHSDLFRRHEIDGRALLLLNSDMMMKYMGLKLGPALKICNIIDKIKGKKAL</sequence>
<reference evidence="9" key="2">
    <citation type="submission" date="2021-09" db="EMBL/GenBank/DDBJ databases">
        <authorList>
            <person name="Jia N."/>
            <person name="Wang J."/>
            <person name="Shi W."/>
            <person name="Du L."/>
            <person name="Sun Y."/>
            <person name="Zhan W."/>
            <person name="Jiang J."/>
            <person name="Wang Q."/>
            <person name="Zhang B."/>
            <person name="Ji P."/>
            <person name="Sakyi L.B."/>
            <person name="Cui X."/>
            <person name="Yuan T."/>
            <person name="Jiang B."/>
            <person name="Yang W."/>
            <person name="Lam T.T.-Y."/>
            <person name="Chang Q."/>
            <person name="Ding S."/>
            <person name="Wang X."/>
            <person name="Zhu J."/>
            <person name="Ruan X."/>
            <person name="Zhao L."/>
            <person name="Wei J."/>
            <person name="Que T."/>
            <person name="Du C."/>
            <person name="Cheng J."/>
            <person name="Dai P."/>
            <person name="Han X."/>
            <person name="Huang E."/>
            <person name="Gao Y."/>
            <person name="Liu J."/>
            <person name="Shao H."/>
            <person name="Ye R."/>
            <person name="Li L."/>
            <person name="Wei W."/>
            <person name="Wang X."/>
            <person name="Wang C."/>
            <person name="Huo Q."/>
            <person name="Li W."/>
            <person name="Guo W."/>
            <person name="Chen H."/>
            <person name="Chen S."/>
            <person name="Zhou L."/>
            <person name="Zhou L."/>
            <person name="Ni X."/>
            <person name="Tian J."/>
            <person name="Zhou Y."/>
            <person name="Sheng Y."/>
            <person name="Liu T."/>
            <person name="Pan Y."/>
            <person name="Xia L."/>
            <person name="Li J."/>
            <person name="Zhao F."/>
            <person name="Cao W."/>
        </authorList>
    </citation>
    <scope>NUCLEOTIDE SEQUENCE</scope>
    <source>
        <strain evidence="9">Rmic-2018</strain>
        <tissue evidence="9">Larvae</tissue>
    </source>
</reference>
<dbReference type="Pfam" id="PF00536">
    <property type="entry name" value="SAM_1"/>
    <property type="match status" value="1"/>
</dbReference>
<evidence type="ECO:0000313" key="9">
    <source>
        <dbReference type="EMBL" id="KAH8021068.1"/>
    </source>
</evidence>
<dbReference type="VEuPathDB" id="VectorBase:LOC119174087"/>
<gene>
    <name evidence="9" type="ORF">HPB51_012352</name>
</gene>
<evidence type="ECO:0000256" key="7">
    <source>
        <dbReference type="SAM" id="MobiDB-lite"/>
    </source>
</evidence>
<dbReference type="GO" id="GO:0042393">
    <property type="term" value="F:histone binding"/>
    <property type="evidence" value="ECO:0007669"/>
    <property type="project" value="TreeGrafter"/>
</dbReference>
<dbReference type="CDD" id="cd09578">
    <property type="entry name" value="SAM_Scm"/>
    <property type="match status" value="1"/>
</dbReference>
<evidence type="ECO:0000256" key="1">
    <source>
        <dbReference type="ARBA" id="ARBA00004123"/>
    </source>
</evidence>
<name>A0A9J6DFX5_RHIMP</name>
<dbReference type="InterPro" id="IPR021987">
    <property type="entry name" value="SLED"/>
</dbReference>
<evidence type="ECO:0000256" key="3">
    <source>
        <dbReference type="ARBA" id="ARBA00022491"/>
    </source>
</evidence>
<reference evidence="9" key="1">
    <citation type="journal article" date="2020" name="Cell">
        <title>Large-Scale Comparative Analyses of Tick Genomes Elucidate Their Genetic Diversity and Vector Capacities.</title>
        <authorList>
            <consortium name="Tick Genome and Microbiome Consortium (TIGMIC)"/>
            <person name="Jia N."/>
            <person name="Wang J."/>
            <person name="Shi W."/>
            <person name="Du L."/>
            <person name="Sun Y."/>
            <person name="Zhan W."/>
            <person name="Jiang J.F."/>
            <person name="Wang Q."/>
            <person name="Zhang B."/>
            <person name="Ji P."/>
            <person name="Bell-Sakyi L."/>
            <person name="Cui X.M."/>
            <person name="Yuan T.T."/>
            <person name="Jiang B.G."/>
            <person name="Yang W.F."/>
            <person name="Lam T.T."/>
            <person name="Chang Q.C."/>
            <person name="Ding S.J."/>
            <person name="Wang X.J."/>
            <person name="Zhu J.G."/>
            <person name="Ruan X.D."/>
            <person name="Zhao L."/>
            <person name="Wei J.T."/>
            <person name="Ye R.Z."/>
            <person name="Que T.C."/>
            <person name="Du C.H."/>
            <person name="Zhou Y.H."/>
            <person name="Cheng J.X."/>
            <person name="Dai P.F."/>
            <person name="Guo W.B."/>
            <person name="Han X.H."/>
            <person name="Huang E.J."/>
            <person name="Li L.F."/>
            <person name="Wei W."/>
            <person name="Gao Y.C."/>
            <person name="Liu J.Z."/>
            <person name="Shao H.Z."/>
            <person name="Wang X."/>
            <person name="Wang C.C."/>
            <person name="Yang T.C."/>
            <person name="Huo Q.B."/>
            <person name="Li W."/>
            <person name="Chen H.Y."/>
            <person name="Chen S.E."/>
            <person name="Zhou L.G."/>
            <person name="Ni X.B."/>
            <person name="Tian J.H."/>
            <person name="Sheng Y."/>
            <person name="Liu T."/>
            <person name="Pan Y.S."/>
            <person name="Xia L.Y."/>
            <person name="Li J."/>
            <person name="Zhao F."/>
            <person name="Cao W.C."/>
        </authorList>
    </citation>
    <scope>NUCLEOTIDE SEQUENCE</scope>
    <source>
        <strain evidence="9">Rmic-2018</strain>
    </source>
</reference>
<feature type="region of interest" description="Disordered" evidence="7">
    <location>
        <begin position="167"/>
        <end position="266"/>
    </location>
</feature>
<comment type="subcellular location">
    <subcellularLocation>
        <location evidence="1">Nucleus</location>
    </subcellularLocation>
</comment>
<dbReference type="Gene3D" id="1.10.150.50">
    <property type="entry name" value="Transcription Factor, Ets-1"/>
    <property type="match status" value="1"/>
</dbReference>
<keyword evidence="4" id="KW-0805">Transcription regulation</keyword>
<dbReference type="AlphaFoldDB" id="A0A9J6DFX5"/>
<evidence type="ECO:0000256" key="4">
    <source>
        <dbReference type="ARBA" id="ARBA00023015"/>
    </source>
</evidence>
<dbReference type="SMART" id="SM00454">
    <property type="entry name" value="SAM"/>
    <property type="match status" value="1"/>
</dbReference>
<dbReference type="GO" id="GO:0045892">
    <property type="term" value="P:negative regulation of DNA-templated transcription"/>
    <property type="evidence" value="ECO:0007669"/>
    <property type="project" value="TreeGrafter"/>
</dbReference>
<dbReference type="PROSITE" id="PS50105">
    <property type="entry name" value="SAM_DOMAIN"/>
    <property type="match status" value="1"/>
</dbReference>
<dbReference type="SUPFAM" id="SSF47769">
    <property type="entry name" value="SAM/Pointed domain"/>
    <property type="match status" value="1"/>
</dbReference>
<dbReference type="Pfam" id="PF12140">
    <property type="entry name" value="SLED"/>
    <property type="match status" value="1"/>
</dbReference>
<comment type="similarity">
    <text evidence="2">Belongs to the SCM family.</text>
</comment>
<dbReference type="InterPro" id="IPR050548">
    <property type="entry name" value="PcG_chromatin_remod_factors"/>
</dbReference>
<dbReference type="InterPro" id="IPR001660">
    <property type="entry name" value="SAM"/>
</dbReference>
<evidence type="ECO:0000313" key="10">
    <source>
        <dbReference type="Proteomes" id="UP000821866"/>
    </source>
</evidence>
<dbReference type="GO" id="GO:0005634">
    <property type="term" value="C:nucleus"/>
    <property type="evidence" value="ECO:0007669"/>
    <property type="project" value="UniProtKB-SubCell"/>
</dbReference>
<feature type="compositionally biased region" description="Pro residues" evidence="7">
    <location>
        <begin position="253"/>
        <end position="263"/>
    </location>
</feature>
<keyword evidence="5" id="KW-0804">Transcription</keyword>
<keyword evidence="3" id="KW-0678">Repressor</keyword>
<evidence type="ECO:0000256" key="2">
    <source>
        <dbReference type="ARBA" id="ARBA00008469"/>
    </source>
</evidence>
<dbReference type="PANTHER" id="PTHR12247">
    <property type="entry name" value="POLYCOMB GROUP PROTEIN"/>
    <property type="match status" value="1"/>
</dbReference>
<keyword evidence="10" id="KW-1185">Reference proteome</keyword>
<dbReference type="GO" id="GO:0003682">
    <property type="term" value="F:chromatin binding"/>
    <property type="evidence" value="ECO:0007669"/>
    <property type="project" value="TreeGrafter"/>
</dbReference>
<evidence type="ECO:0000256" key="6">
    <source>
        <dbReference type="ARBA" id="ARBA00023242"/>
    </source>
</evidence>
<comment type="caution">
    <text evidence="9">The sequence shown here is derived from an EMBL/GenBank/DDBJ whole genome shotgun (WGS) entry which is preliminary data.</text>
</comment>
<dbReference type="InterPro" id="IPR038348">
    <property type="entry name" value="SLED_sf"/>
</dbReference>
<keyword evidence="6" id="KW-0539">Nucleus</keyword>
<feature type="compositionally biased region" description="Low complexity" evidence="7">
    <location>
        <begin position="185"/>
        <end position="200"/>
    </location>
</feature>
<dbReference type="InterPro" id="IPR047531">
    <property type="entry name" value="SAM_Scm-like"/>
</dbReference>
<evidence type="ECO:0000259" key="8">
    <source>
        <dbReference type="PROSITE" id="PS50105"/>
    </source>
</evidence>
<feature type="domain" description="SAM" evidence="8">
    <location>
        <begin position="267"/>
        <end position="332"/>
    </location>
</feature>
<organism evidence="9 10">
    <name type="scientific">Rhipicephalus microplus</name>
    <name type="common">Cattle tick</name>
    <name type="synonym">Boophilus microplus</name>
    <dbReference type="NCBI Taxonomy" id="6941"/>
    <lineage>
        <taxon>Eukaryota</taxon>
        <taxon>Metazoa</taxon>
        <taxon>Ecdysozoa</taxon>
        <taxon>Arthropoda</taxon>
        <taxon>Chelicerata</taxon>
        <taxon>Arachnida</taxon>
        <taxon>Acari</taxon>
        <taxon>Parasitiformes</taxon>
        <taxon>Ixodida</taxon>
        <taxon>Ixodoidea</taxon>
        <taxon>Ixodidae</taxon>
        <taxon>Rhipicephalinae</taxon>
        <taxon>Rhipicephalus</taxon>
        <taxon>Boophilus</taxon>
    </lineage>
</organism>
<dbReference type="PANTHER" id="PTHR12247:SF132">
    <property type="entry name" value="POLYCOMB PROTEIN SCM"/>
    <property type="match status" value="1"/>
</dbReference>
<proteinExistence type="inferred from homology"/>